<evidence type="ECO:0000313" key="3">
    <source>
        <dbReference type="Proteomes" id="UP000773064"/>
    </source>
</evidence>
<proteinExistence type="predicted"/>
<protein>
    <submittedName>
        <fullName evidence="2">Uncharacterized protein</fullName>
    </submittedName>
</protein>
<feature type="coiled-coil region" evidence="1">
    <location>
        <begin position="106"/>
        <end position="133"/>
    </location>
</feature>
<evidence type="ECO:0000313" key="2">
    <source>
        <dbReference type="EMBL" id="MBT1173595.1"/>
    </source>
</evidence>
<name>A0ABS5URI0_9BIFI</name>
<sequence length="148" mass="17160">MSVPVGKRKTSPLEWQVLATDIRVEIIRLMGSEKIVPKSMRFTLALPTVKDAHALVRSVIHARDVYPTDRQAYELRRRHLMDAVGWCDVLEDDMALIKAIWDNTDLNRFDRTIARLEREKLLLRNRMAADRKTARDKGFLPHDLVDGQ</sequence>
<gene>
    <name evidence="2" type="ORF">JS528_09630</name>
</gene>
<dbReference type="RefSeq" id="WP_214358846.1">
    <property type="nucleotide sequence ID" value="NZ_JAFEJS010000012.1"/>
</dbReference>
<organism evidence="2 3">
    <name type="scientific">Bifidobacterium santillanense</name>
    <dbReference type="NCBI Taxonomy" id="2809028"/>
    <lineage>
        <taxon>Bacteria</taxon>
        <taxon>Bacillati</taxon>
        <taxon>Actinomycetota</taxon>
        <taxon>Actinomycetes</taxon>
        <taxon>Bifidobacteriales</taxon>
        <taxon>Bifidobacteriaceae</taxon>
        <taxon>Bifidobacterium</taxon>
    </lineage>
</organism>
<dbReference type="EMBL" id="JAFEJS010000012">
    <property type="protein sequence ID" value="MBT1173595.1"/>
    <property type="molecule type" value="Genomic_DNA"/>
</dbReference>
<keyword evidence="3" id="KW-1185">Reference proteome</keyword>
<reference evidence="2 3" key="1">
    <citation type="journal article" date="2021" name="Environ. Microbiol.">
        <title>Genetic insights into the dark matter of the mammalian gut microbiota through targeted genome reconstruction.</title>
        <authorList>
            <person name="Lugli G.A."/>
            <person name="Alessandri G."/>
            <person name="Milani C."/>
            <person name="Viappiani A."/>
            <person name="Fontana F."/>
            <person name="Tarracchini C."/>
            <person name="Mancabelli L."/>
            <person name="Argentini C."/>
            <person name="Ruiz L."/>
            <person name="Margolles A."/>
            <person name="van Sinderen D."/>
            <person name="Turroni F."/>
            <person name="Ventura M."/>
        </authorList>
    </citation>
    <scope>NUCLEOTIDE SEQUENCE [LARGE SCALE GENOMIC DNA]</scope>
    <source>
        <strain evidence="2 3">MA2</strain>
    </source>
</reference>
<evidence type="ECO:0000256" key="1">
    <source>
        <dbReference type="SAM" id="Coils"/>
    </source>
</evidence>
<keyword evidence="1" id="KW-0175">Coiled coil</keyword>
<accession>A0ABS5URI0</accession>
<comment type="caution">
    <text evidence="2">The sequence shown here is derived from an EMBL/GenBank/DDBJ whole genome shotgun (WGS) entry which is preliminary data.</text>
</comment>
<dbReference type="Proteomes" id="UP000773064">
    <property type="component" value="Unassembled WGS sequence"/>
</dbReference>